<dbReference type="RefSeq" id="XP_013326055.1">
    <property type="nucleotide sequence ID" value="XM_013470601.1"/>
</dbReference>
<dbReference type="OrthoDB" id="67445at2759"/>
<feature type="binding site" evidence="5">
    <location>
        <begin position="212"/>
        <end position="216"/>
    </location>
    <ligand>
        <name>ATP</name>
        <dbReference type="ChEBI" id="CHEBI:30616"/>
    </ligand>
</feature>
<keyword evidence="5" id="KW-0479">Metal-binding</keyword>
<feature type="site" description="Transition state stabilizer" evidence="5">
    <location>
        <position position="184"/>
    </location>
</feature>
<evidence type="ECO:0000313" key="7">
    <source>
        <dbReference type="Proteomes" id="UP000053958"/>
    </source>
</evidence>
<name>A0A0F4YP84_RASE3</name>
<dbReference type="InterPro" id="IPR000890">
    <property type="entry name" value="Aliphatic_acid_kin_short-chain"/>
</dbReference>
<feature type="binding site" evidence="5">
    <location>
        <position position="9"/>
    </location>
    <ligand>
        <name>Mg(2+)</name>
        <dbReference type="ChEBI" id="CHEBI:18420"/>
    </ligand>
</feature>
<organism evidence="6 7">
    <name type="scientific">Rasamsonia emersonii (strain ATCC 16479 / CBS 393.64 / IMI 116815)</name>
    <dbReference type="NCBI Taxonomy" id="1408163"/>
    <lineage>
        <taxon>Eukaryota</taxon>
        <taxon>Fungi</taxon>
        <taxon>Dikarya</taxon>
        <taxon>Ascomycota</taxon>
        <taxon>Pezizomycotina</taxon>
        <taxon>Eurotiomycetes</taxon>
        <taxon>Eurotiomycetidae</taxon>
        <taxon>Eurotiales</taxon>
        <taxon>Trichocomaceae</taxon>
        <taxon>Rasamsonia</taxon>
    </lineage>
</organism>
<dbReference type="AlphaFoldDB" id="A0A0F4YP84"/>
<proteinExistence type="inferred from homology"/>
<dbReference type="InterPro" id="IPR023865">
    <property type="entry name" value="Aliphatic_acid_kinase_CS"/>
</dbReference>
<reference evidence="6 7" key="1">
    <citation type="submission" date="2015-04" db="EMBL/GenBank/DDBJ databases">
        <authorList>
            <person name="Heijne W.H."/>
            <person name="Fedorova N.D."/>
            <person name="Nierman W.C."/>
            <person name="Vollebregt A.W."/>
            <person name="Zhao Z."/>
            <person name="Wu L."/>
            <person name="Kumar M."/>
            <person name="Stam H."/>
            <person name="van den Berg M.A."/>
            <person name="Pel H.J."/>
        </authorList>
    </citation>
    <scope>NUCLEOTIDE SEQUENCE [LARGE SCALE GENOMIC DNA]</scope>
    <source>
        <strain evidence="6 7">CBS 393.64</strain>
    </source>
</reference>
<dbReference type="GO" id="GO:0006085">
    <property type="term" value="P:acetyl-CoA biosynthetic process"/>
    <property type="evidence" value="ECO:0007669"/>
    <property type="project" value="UniProtKB-UniRule"/>
</dbReference>
<comment type="pathway">
    <text evidence="5">Metabolic intermediate biosynthesis; acetyl-CoA biosynthesis; acetyl-CoA from acetate: step 1/2.</text>
</comment>
<dbReference type="EC" id="2.7.2.1" evidence="5"/>
<dbReference type="PROSITE" id="PS01075">
    <property type="entry name" value="ACETATE_KINASE_1"/>
    <property type="match status" value="1"/>
</dbReference>
<feature type="active site" description="Proton donor/acceptor" evidence="5">
    <location>
        <position position="152"/>
    </location>
</feature>
<dbReference type="Gene3D" id="3.30.420.40">
    <property type="match status" value="3"/>
</dbReference>
<keyword evidence="7" id="KW-1185">Reference proteome</keyword>
<dbReference type="HAMAP" id="MF_00020">
    <property type="entry name" value="Acetate_kinase"/>
    <property type="match status" value="1"/>
</dbReference>
<dbReference type="STRING" id="1408163.A0A0F4YP84"/>
<dbReference type="InterPro" id="IPR004372">
    <property type="entry name" value="Ac/propionate_kinase"/>
</dbReference>
<keyword evidence="5" id="KW-0460">Magnesium</keyword>
<feature type="binding site" evidence="5">
    <location>
        <position position="96"/>
    </location>
    <ligand>
        <name>substrate</name>
    </ligand>
</feature>
<evidence type="ECO:0000256" key="2">
    <source>
        <dbReference type="ARBA" id="ARBA00022741"/>
    </source>
</evidence>
<dbReference type="SUPFAM" id="SSF53067">
    <property type="entry name" value="Actin-like ATPase domain"/>
    <property type="match status" value="2"/>
</dbReference>
<keyword evidence="3 5" id="KW-0418">Kinase</keyword>
<evidence type="ECO:0000256" key="3">
    <source>
        <dbReference type="ARBA" id="ARBA00022777"/>
    </source>
</evidence>
<evidence type="ECO:0000256" key="4">
    <source>
        <dbReference type="ARBA" id="ARBA00022840"/>
    </source>
</evidence>
<comment type="catalytic activity">
    <reaction evidence="5">
        <text>acetate + ATP = acetyl phosphate + ADP</text>
        <dbReference type="Rhea" id="RHEA:11352"/>
        <dbReference type="ChEBI" id="CHEBI:22191"/>
        <dbReference type="ChEBI" id="CHEBI:30089"/>
        <dbReference type="ChEBI" id="CHEBI:30616"/>
        <dbReference type="ChEBI" id="CHEBI:456216"/>
        <dbReference type="EC" id="2.7.2.1"/>
    </reaction>
</comment>
<comment type="caution">
    <text evidence="6">The sequence shown here is derived from an EMBL/GenBank/DDBJ whole genome shotgun (WGS) entry which is preliminary data.</text>
</comment>
<dbReference type="UniPathway" id="UPA00340">
    <property type="reaction ID" value="UER00458"/>
</dbReference>
<dbReference type="GO" id="GO:0008776">
    <property type="term" value="F:acetate kinase activity"/>
    <property type="evidence" value="ECO:0007669"/>
    <property type="project" value="UniProtKB-UniRule"/>
</dbReference>
<gene>
    <name evidence="6" type="ORF">T310_6589</name>
</gene>
<dbReference type="EMBL" id="LASV01000349">
    <property type="protein sequence ID" value="KKA19443.1"/>
    <property type="molecule type" value="Genomic_DNA"/>
</dbReference>
<dbReference type="Pfam" id="PF00871">
    <property type="entry name" value="Acetate_kinase"/>
    <property type="match status" value="2"/>
</dbReference>
<dbReference type="PANTHER" id="PTHR21060">
    <property type="entry name" value="ACETATE KINASE"/>
    <property type="match status" value="1"/>
</dbReference>
<dbReference type="GO" id="GO:0000287">
    <property type="term" value="F:magnesium ion binding"/>
    <property type="evidence" value="ECO:0007669"/>
    <property type="project" value="UniProtKB-UniRule"/>
</dbReference>
<evidence type="ECO:0000313" key="6">
    <source>
        <dbReference type="EMBL" id="KKA19443.1"/>
    </source>
</evidence>
<dbReference type="Proteomes" id="UP000053958">
    <property type="component" value="Unassembled WGS sequence"/>
</dbReference>
<evidence type="ECO:0000256" key="5">
    <source>
        <dbReference type="HAMAP-Rule" id="MF_03131"/>
    </source>
</evidence>
<dbReference type="GO" id="GO:0005524">
    <property type="term" value="F:ATP binding"/>
    <property type="evidence" value="ECO:0007669"/>
    <property type="project" value="UniProtKB-KW"/>
</dbReference>
<dbReference type="PIRSF" id="PIRSF000722">
    <property type="entry name" value="Acetate_prop_kin"/>
    <property type="match status" value="1"/>
</dbReference>
<comment type="caution">
    <text evidence="5">Lacks conserved residue(s) required for the propagation of feature annotation.</text>
</comment>
<sequence>MTKTILSVNAGSSSVKINFYAMEKPPRAIADAEVSGITAPPQKLKYRTSTSEKKEELRESLNTPPAAFKFLLQRCLSDPELSEVASVEDLAYICHRVVHGGDYPDAIEINEETYHHLKMIEDLAPLHNYSALEIIRTCMQELVHVRNIAYFDSAFHKTLPKHVRTYPINQEIATTKGLRKYGFHGISYSFILRYVAEYLGKPQDSTTLIVLHLGSGASMCVIRDGKSIDTTLVFHYTSNASSLSPSSTTEMHISAAEEILNKQSGWKVLTGTTDFSQIAVESPPSENHKLAFDIVVDRISGFVGNYFVKVDGQVDAMVFAGGIGEKSALLRQAVVQQCRCLGFAIDATKNGQGAASKATVTEISKEPGRGPRVLICQTNEQFEMAYHTVNKSMKQDGL</sequence>
<dbReference type="PRINTS" id="PR00471">
    <property type="entry name" value="ACETATEKNASE"/>
</dbReference>
<dbReference type="InterPro" id="IPR043129">
    <property type="entry name" value="ATPase_NBD"/>
</dbReference>
<protein>
    <recommendedName>
        <fullName evidence="5">Probable acetate kinase</fullName>
        <ecNumber evidence="5">2.7.2.1</ecNumber>
    </recommendedName>
    <alternativeName>
        <fullName evidence="5">Acetokinase</fullName>
    </alternativeName>
</protein>
<dbReference type="PROSITE" id="PS01076">
    <property type="entry name" value="ACETATE_KINASE_2"/>
    <property type="match status" value="1"/>
</dbReference>
<keyword evidence="4 5" id="KW-0067">ATP-binding</keyword>
<comment type="similarity">
    <text evidence="5">Belongs to the acetokinase family.</text>
</comment>
<feature type="binding site" evidence="5">
    <location>
        <position position="16"/>
    </location>
    <ligand>
        <name>ATP</name>
        <dbReference type="ChEBI" id="CHEBI:30616"/>
    </ligand>
</feature>
<dbReference type="PANTHER" id="PTHR21060:SF15">
    <property type="entry name" value="ACETATE KINASE-RELATED"/>
    <property type="match status" value="1"/>
</dbReference>
<dbReference type="GO" id="GO:0006083">
    <property type="term" value="P:acetate metabolic process"/>
    <property type="evidence" value="ECO:0007669"/>
    <property type="project" value="TreeGrafter"/>
</dbReference>
<comment type="cofactor">
    <cofactor evidence="5">
        <name>Mg(2+)</name>
        <dbReference type="ChEBI" id="CHEBI:18420"/>
    </cofactor>
</comment>
<keyword evidence="2 5" id="KW-0547">Nucleotide-binding</keyword>
<feature type="binding site" evidence="5">
    <location>
        <position position="380"/>
    </location>
    <ligand>
        <name>Mg(2+)</name>
        <dbReference type="ChEBI" id="CHEBI:18420"/>
    </ligand>
</feature>
<evidence type="ECO:0000256" key="1">
    <source>
        <dbReference type="ARBA" id="ARBA00022679"/>
    </source>
</evidence>
<keyword evidence="1 5" id="KW-0808">Transferase</keyword>
<accession>A0A0F4YP84</accession>
<dbReference type="GeneID" id="25318890"/>